<dbReference type="PANTHER" id="PTHR45615">
    <property type="entry name" value="MYOSIN HEAVY CHAIN, NON-MUSCLE"/>
    <property type="match status" value="1"/>
</dbReference>
<feature type="region of interest" description="Disordered" evidence="2">
    <location>
        <begin position="497"/>
        <end position="600"/>
    </location>
</feature>
<reference evidence="3 4" key="1">
    <citation type="submission" date="2021-04" db="EMBL/GenBank/DDBJ databases">
        <authorList>
            <person name="Bliznina A."/>
        </authorList>
    </citation>
    <scope>NUCLEOTIDE SEQUENCE [LARGE SCALE GENOMIC DNA]</scope>
</reference>
<feature type="coiled-coil region" evidence="1">
    <location>
        <begin position="381"/>
        <end position="490"/>
    </location>
</feature>
<protein>
    <submittedName>
        <fullName evidence="3">Oidioi.mRNA.OKI2018_I69.chr1.g285.t1.cds</fullName>
    </submittedName>
</protein>
<accession>A0ABN7SJD2</accession>
<organism evidence="3 4">
    <name type="scientific">Oikopleura dioica</name>
    <name type="common">Tunicate</name>
    <dbReference type="NCBI Taxonomy" id="34765"/>
    <lineage>
        <taxon>Eukaryota</taxon>
        <taxon>Metazoa</taxon>
        <taxon>Chordata</taxon>
        <taxon>Tunicata</taxon>
        <taxon>Appendicularia</taxon>
        <taxon>Copelata</taxon>
        <taxon>Oikopleuridae</taxon>
        <taxon>Oikopleura</taxon>
    </lineage>
</organism>
<evidence type="ECO:0000313" key="4">
    <source>
        <dbReference type="Proteomes" id="UP001158576"/>
    </source>
</evidence>
<dbReference type="PANTHER" id="PTHR45615:SF40">
    <property type="entry name" value="MYOSIN HEAVY CHAIN, NON-MUSCLE"/>
    <property type="match status" value="1"/>
</dbReference>
<sequence>MQKKGPVCSGCIDLLTEEMKDQFVLPELGYSQKYKQLQFCSEECKNERVRICESLELDANVYFQEYSDFKRDELVKQLSAARFKRAKPARMTTCFLCRISFNENIFAPEEKYRECGSLLCSSKCAKAKAVPPPSFGGYPPAGPPPGFPPGMPGFPPLGFPPAFPPGIPPPTESPYAKNDLAHARDLVKETGDDQGDRVDRAHVRGTGEDEDLDREVEIGAVEDREAEVERDRNAAARQNDDLQIFPRQDLSLLKDVILIHFLLPNFHFKEALVPVPAIDPIYDNYDVPLTMDDNDDRQNLSLRGQISELERVIQLKDEQIRMKEERAAIKEQQIEELKVEMAAQYESDGKKIAELEARIKELCAAEKLLVDDPEKLSGGEKLTVIQDLRAKTKQIRELEEKIETFKRRETQFRETVDAWKDEVEFVRQEYEQKCAELSSKLEEAEKKRQNFTKTMEIATEASSHHLKTQITDLEERLRLTNENNDLLRKQLLDRTAAPAHNGPHSGPRGPSYPYTGAPVFPGLSTLPQFPPSPAQPPSGPTGIFNQPPPPLPGTVVVPKSGHRPAKVVNKNSAPIDLTEDAPAQKTPPKREYSESQSNKRKEKLLIRLLKRSFTEGKTFAPEKGGGLESVWIERGFDKEPPTQEEIMGGVLPDRRVRKTSGVTMPSRTKPMDPNLGVIDDSKKPKPMGSGSTSPAASGKIYGATGNQGYAQAASQNDWSKDVQF</sequence>
<name>A0ABN7SJD2_OIKDI</name>
<feature type="compositionally biased region" description="Basic and acidic residues" evidence="2">
    <location>
        <begin position="588"/>
        <end position="600"/>
    </location>
</feature>
<evidence type="ECO:0000313" key="3">
    <source>
        <dbReference type="EMBL" id="CAG5102405.1"/>
    </source>
</evidence>
<gene>
    <name evidence="3" type="ORF">OKIOD_LOCUS9050</name>
</gene>
<feature type="coiled-coil region" evidence="1">
    <location>
        <begin position="306"/>
        <end position="340"/>
    </location>
</feature>
<dbReference type="EMBL" id="OU015566">
    <property type="protein sequence ID" value="CAG5102405.1"/>
    <property type="molecule type" value="Genomic_DNA"/>
</dbReference>
<feature type="compositionally biased region" description="Pro residues" evidence="2">
    <location>
        <begin position="528"/>
        <end position="539"/>
    </location>
</feature>
<keyword evidence="4" id="KW-1185">Reference proteome</keyword>
<evidence type="ECO:0000256" key="1">
    <source>
        <dbReference type="SAM" id="Coils"/>
    </source>
</evidence>
<dbReference type="Proteomes" id="UP001158576">
    <property type="component" value="Chromosome 1"/>
</dbReference>
<evidence type="ECO:0000256" key="2">
    <source>
        <dbReference type="SAM" id="MobiDB-lite"/>
    </source>
</evidence>
<keyword evidence="1" id="KW-0175">Coiled coil</keyword>
<feature type="region of interest" description="Disordered" evidence="2">
    <location>
        <begin position="656"/>
        <end position="703"/>
    </location>
</feature>
<proteinExistence type="predicted"/>